<feature type="region of interest" description="Disordered" evidence="6">
    <location>
        <begin position="1"/>
        <end position="21"/>
    </location>
</feature>
<accession>A0A5N0UJ61</accession>
<evidence type="ECO:0000256" key="3">
    <source>
        <dbReference type="ARBA" id="ARBA00022692"/>
    </source>
</evidence>
<evidence type="ECO:0000313" key="8">
    <source>
        <dbReference type="EMBL" id="KAA9148548.1"/>
    </source>
</evidence>
<evidence type="ECO:0000256" key="4">
    <source>
        <dbReference type="ARBA" id="ARBA00022989"/>
    </source>
</evidence>
<name>A0A5N0UJ61_9PSEU</name>
<feature type="transmembrane region" description="Helical" evidence="7">
    <location>
        <begin position="33"/>
        <end position="54"/>
    </location>
</feature>
<dbReference type="PANTHER" id="PTHR31123">
    <property type="entry name" value="ACCUMULATION OF DYADS PROTEIN 2-RELATED"/>
    <property type="match status" value="1"/>
</dbReference>
<comment type="subcellular location">
    <subcellularLocation>
        <location evidence="1">Membrane</location>
        <topology evidence="1">Multi-pass membrane protein</topology>
    </subcellularLocation>
</comment>
<feature type="transmembrane region" description="Helical" evidence="7">
    <location>
        <begin position="119"/>
        <end position="138"/>
    </location>
</feature>
<evidence type="ECO:0000256" key="6">
    <source>
        <dbReference type="SAM" id="MobiDB-lite"/>
    </source>
</evidence>
<dbReference type="RefSeq" id="WP_144761721.1">
    <property type="nucleotide sequence ID" value="NZ_VMNW02000169.1"/>
</dbReference>
<keyword evidence="3 7" id="KW-0812">Transmembrane</keyword>
<comment type="caution">
    <text evidence="8">The sequence shown here is derived from an EMBL/GenBank/DDBJ whole genome shotgun (WGS) entry which is preliminary data.</text>
</comment>
<gene>
    <name evidence="8" type="ORF">FPZ12_044795</name>
</gene>
<reference evidence="8" key="1">
    <citation type="submission" date="2019-09" db="EMBL/GenBank/DDBJ databases">
        <authorList>
            <person name="Teo W.F.A."/>
            <person name="Duangmal K."/>
        </authorList>
    </citation>
    <scope>NUCLEOTIDE SEQUENCE [LARGE SCALE GENOMIC DNA]</scope>
    <source>
        <strain evidence="8">K81G1</strain>
    </source>
</reference>
<dbReference type="Proteomes" id="UP000319769">
    <property type="component" value="Unassembled WGS sequence"/>
</dbReference>
<dbReference type="NCBIfam" id="NF038013">
    <property type="entry name" value="AceTr_1"/>
    <property type="match status" value="1"/>
</dbReference>
<feature type="transmembrane region" description="Helical" evidence="7">
    <location>
        <begin position="86"/>
        <end position="107"/>
    </location>
</feature>
<dbReference type="Pfam" id="PF01184">
    <property type="entry name" value="Gpr1_Fun34_YaaH"/>
    <property type="match status" value="1"/>
</dbReference>
<evidence type="ECO:0000256" key="5">
    <source>
        <dbReference type="ARBA" id="ARBA00023136"/>
    </source>
</evidence>
<dbReference type="EMBL" id="VMNW02000169">
    <property type="protein sequence ID" value="KAA9148548.1"/>
    <property type="molecule type" value="Genomic_DNA"/>
</dbReference>
<feature type="transmembrane region" description="Helical" evidence="7">
    <location>
        <begin position="175"/>
        <end position="196"/>
    </location>
</feature>
<evidence type="ECO:0000313" key="9">
    <source>
        <dbReference type="Proteomes" id="UP000319769"/>
    </source>
</evidence>
<keyword evidence="5 7" id="KW-0472">Membrane</keyword>
<protein>
    <submittedName>
        <fullName evidence="8">Uncharacterized protein</fullName>
    </submittedName>
</protein>
<dbReference type="InterPro" id="IPR051633">
    <property type="entry name" value="AceTr"/>
</dbReference>
<evidence type="ECO:0000256" key="7">
    <source>
        <dbReference type="SAM" id="Phobius"/>
    </source>
</evidence>
<dbReference type="PANTHER" id="PTHR31123:SF1">
    <property type="entry name" value="ACCUMULATION OF DYADS PROTEIN 2-RELATED"/>
    <property type="match status" value="1"/>
</dbReference>
<evidence type="ECO:0000256" key="2">
    <source>
        <dbReference type="ARBA" id="ARBA00005587"/>
    </source>
</evidence>
<dbReference type="InterPro" id="IPR000791">
    <property type="entry name" value="Gpr1/Fun34/SatP-like"/>
</dbReference>
<sequence length="213" mass="22438">MTTTESNRTTVTSGGTAVQPVDPTKHIADPGPLGLAGFAATTFVLSAVNAGLVAKSIEPVVLPLALFYGGLAQLLAGMWEFRKNNTFGATAFGTYGAFWLSFAFYVWQFSGKIPAAEAATATGLFLLVFTIFTAYMAIASLRTSVALIAVFVLLFLTFLFLTIGEFSGADGIGKFGGWLGLITAVLAWYASFASVINSTFKRTVLPVVPLAAH</sequence>
<dbReference type="GO" id="GO:0005886">
    <property type="term" value="C:plasma membrane"/>
    <property type="evidence" value="ECO:0007669"/>
    <property type="project" value="TreeGrafter"/>
</dbReference>
<dbReference type="AlphaFoldDB" id="A0A5N0UJ61"/>
<feature type="compositionally biased region" description="Low complexity" evidence="6">
    <location>
        <begin position="1"/>
        <end position="12"/>
    </location>
</feature>
<evidence type="ECO:0000256" key="1">
    <source>
        <dbReference type="ARBA" id="ARBA00004141"/>
    </source>
</evidence>
<dbReference type="GO" id="GO:0015123">
    <property type="term" value="F:acetate transmembrane transporter activity"/>
    <property type="evidence" value="ECO:0007669"/>
    <property type="project" value="TreeGrafter"/>
</dbReference>
<feature type="transmembrane region" description="Helical" evidence="7">
    <location>
        <begin position="145"/>
        <end position="163"/>
    </location>
</feature>
<dbReference type="OrthoDB" id="9787939at2"/>
<keyword evidence="9" id="KW-1185">Reference proteome</keyword>
<organism evidence="8 9">
    <name type="scientific">Amycolatopsis acidicola</name>
    <dbReference type="NCBI Taxonomy" id="2596893"/>
    <lineage>
        <taxon>Bacteria</taxon>
        <taxon>Bacillati</taxon>
        <taxon>Actinomycetota</taxon>
        <taxon>Actinomycetes</taxon>
        <taxon>Pseudonocardiales</taxon>
        <taxon>Pseudonocardiaceae</taxon>
        <taxon>Amycolatopsis</taxon>
    </lineage>
</organism>
<keyword evidence="4 7" id="KW-1133">Transmembrane helix</keyword>
<comment type="similarity">
    <text evidence="2">Belongs to the acetate uptake transporter (AceTr) (TC 2.A.96) family.</text>
</comment>
<proteinExistence type="inferred from homology"/>
<feature type="transmembrane region" description="Helical" evidence="7">
    <location>
        <begin position="60"/>
        <end position="79"/>
    </location>
</feature>